<accession>V9L3P4</accession>
<feature type="compositionally biased region" description="Basic and acidic residues" evidence="1">
    <location>
        <begin position="112"/>
        <end position="122"/>
    </location>
</feature>
<sequence length="233" mass="27175">MTASPRGRVEPGLGFWSCPKVTYSKETRDLIKVMMEESRLNNFQQRQLKKQMQEGGTFPVRCDPASSNCPKPPPSPPSPSLVVDPMSRPHMRSEQSCRAGDAYHRDKYHPRPVRDLEKEKHRLQSIMFKGRDHPKPVPVKEKVQEKAEPPPEVDRFEELLTEIEDRKEFLEEMETLGRGKDYRSIIQTEISQKIREMEQIDRKRTAELQQALEQEEKKASERSQVPTQSRCTY</sequence>
<evidence type="ECO:0000313" key="2">
    <source>
        <dbReference type="EMBL" id="AFP06104.1"/>
    </source>
</evidence>
<dbReference type="EMBL" id="JW873587">
    <property type="protein sequence ID" value="AFP06104.1"/>
    <property type="molecule type" value="mRNA"/>
</dbReference>
<feature type="compositionally biased region" description="Polar residues" evidence="1">
    <location>
        <begin position="222"/>
        <end position="233"/>
    </location>
</feature>
<evidence type="ECO:0000256" key="1">
    <source>
        <dbReference type="SAM" id="MobiDB-lite"/>
    </source>
</evidence>
<dbReference type="PANTHER" id="PTHR28348:SF1">
    <property type="entry name" value="UPF0193 PROTEIN EVG1"/>
    <property type="match status" value="1"/>
</dbReference>
<proteinExistence type="evidence at transcript level"/>
<feature type="compositionally biased region" description="Pro residues" evidence="1">
    <location>
        <begin position="70"/>
        <end position="79"/>
    </location>
</feature>
<protein>
    <submittedName>
        <fullName evidence="2">Uncharacterized protein</fullName>
    </submittedName>
</protein>
<name>V9L3P4_CALMI</name>
<dbReference type="AlphaFoldDB" id="V9L3P4"/>
<reference evidence="2" key="1">
    <citation type="journal article" date="2014" name="Nature">
        <title>Elephant shark genome provides unique insights into gnathostome evolution.</title>
        <authorList>
            <consortium name="International Elephant Shark Genome Sequencing Consortium"/>
            <person name="Venkatesh B."/>
            <person name="Lee A.P."/>
            <person name="Ravi V."/>
            <person name="Maurya A.K."/>
            <person name="Lian M.M."/>
            <person name="Swann J.B."/>
            <person name="Ohta Y."/>
            <person name="Flajnik M.F."/>
            <person name="Sutoh Y."/>
            <person name="Kasahara M."/>
            <person name="Hoon S."/>
            <person name="Gangu V."/>
            <person name="Roy S.W."/>
            <person name="Irimia M."/>
            <person name="Korzh V."/>
            <person name="Kondrychyn I."/>
            <person name="Lim Z.W."/>
            <person name="Tay B.H."/>
            <person name="Tohari S."/>
            <person name="Kong K.W."/>
            <person name="Ho S."/>
            <person name="Lorente-Galdos B."/>
            <person name="Quilez J."/>
            <person name="Marques-Bonet T."/>
            <person name="Raney B.J."/>
            <person name="Ingham P.W."/>
            <person name="Tay A."/>
            <person name="Hillier L.W."/>
            <person name="Minx P."/>
            <person name="Boehm T."/>
            <person name="Wilson R.K."/>
            <person name="Brenner S."/>
            <person name="Warren W.C."/>
        </authorList>
    </citation>
    <scope>NUCLEOTIDE SEQUENCE</scope>
    <source>
        <tissue evidence="2">Testis</tissue>
    </source>
</reference>
<dbReference type="PANTHER" id="PTHR28348">
    <property type="entry name" value="UPF0193 PROTEIN EVG1"/>
    <property type="match status" value="1"/>
</dbReference>
<feature type="compositionally biased region" description="Basic and acidic residues" evidence="1">
    <location>
        <begin position="129"/>
        <end position="153"/>
    </location>
</feature>
<organism evidence="2">
    <name type="scientific">Callorhinchus milii</name>
    <name type="common">Ghost shark</name>
    <dbReference type="NCBI Taxonomy" id="7868"/>
    <lineage>
        <taxon>Eukaryota</taxon>
        <taxon>Metazoa</taxon>
        <taxon>Chordata</taxon>
        <taxon>Craniata</taxon>
        <taxon>Vertebrata</taxon>
        <taxon>Chondrichthyes</taxon>
        <taxon>Holocephali</taxon>
        <taxon>Chimaeriformes</taxon>
        <taxon>Callorhinchidae</taxon>
        <taxon>Callorhinchus</taxon>
    </lineage>
</organism>
<feature type="non-terminal residue" evidence="2">
    <location>
        <position position="233"/>
    </location>
</feature>
<dbReference type="InterPro" id="IPR007914">
    <property type="entry name" value="UPF0193"/>
</dbReference>
<feature type="region of interest" description="Disordered" evidence="1">
    <location>
        <begin position="49"/>
        <end position="153"/>
    </location>
</feature>
<feature type="region of interest" description="Disordered" evidence="1">
    <location>
        <begin position="210"/>
        <end position="233"/>
    </location>
</feature>
<feature type="compositionally biased region" description="Basic and acidic residues" evidence="1">
    <location>
        <begin position="91"/>
        <end position="105"/>
    </location>
</feature>
<dbReference type="Pfam" id="PF05250">
    <property type="entry name" value="UPF0193"/>
    <property type="match status" value="1"/>
</dbReference>